<dbReference type="Proteomes" id="UP000695022">
    <property type="component" value="Unplaced"/>
</dbReference>
<evidence type="ECO:0000313" key="1">
    <source>
        <dbReference type="Proteomes" id="UP000695022"/>
    </source>
</evidence>
<proteinExistence type="predicted"/>
<organism evidence="1 2">
    <name type="scientific">Priapulus caudatus</name>
    <name type="common">Priapulid worm</name>
    <dbReference type="NCBI Taxonomy" id="37621"/>
    <lineage>
        <taxon>Eukaryota</taxon>
        <taxon>Metazoa</taxon>
        <taxon>Ecdysozoa</taxon>
        <taxon>Scalidophora</taxon>
        <taxon>Priapulida</taxon>
        <taxon>Priapulimorpha</taxon>
        <taxon>Priapulimorphida</taxon>
        <taxon>Priapulidae</taxon>
        <taxon>Priapulus</taxon>
    </lineage>
</organism>
<evidence type="ECO:0000313" key="2">
    <source>
        <dbReference type="RefSeq" id="XP_014680323.1"/>
    </source>
</evidence>
<reference evidence="2" key="1">
    <citation type="submission" date="2025-08" db="UniProtKB">
        <authorList>
            <consortium name="RefSeq"/>
        </authorList>
    </citation>
    <scope>IDENTIFICATION</scope>
</reference>
<dbReference type="GeneID" id="106820314"/>
<sequence length="107" mass="12362">ILTAAISNRLYNHLQKSGILTDKQKGCRRASRGCKDQLFISNMIVSMVKKLKRKLGMAWIGYKKAFDSVPYFLILAAMRIYRVSPTIIQVMEATMKKWKSEMLLFTQ</sequence>
<name>A0ABM1F7A2_PRICU</name>
<keyword evidence="1" id="KW-1185">Reference proteome</keyword>
<feature type="non-terminal residue" evidence="2">
    <location>
        <position position="1"/>
    </location>
</feature>
<accession>A0ABM1F7A2</accession>
<dbReference type="PANTHER" id="PTHR35450:SF2">
    <property type="entry name" value="REVERSE TRANSCRIPTASE DOMAIN-CONTAINING PROTEIN"/>
    <property type="match status" value="1"/>
</dbReference>
<gene>
    <name evidence="2" type="primary">LOC106820314</name>
</gene>
<dbReference type="RefSeq" id="XP_014680323.1">
    <property type="nucleotide sequence ID" value="XM_014824837.1"/>
</dbReference>
<dbReference type="PANTHER" id="PTHR35450">
    <property type="entry name" value="REVERSE TRANSCRIPTASE DOMAIN-CONTAINING PROTEIN"/>
    <property type="match status" value="1"/>
</dbReference>
<protein>
    <submittedName>
        <fullName evidence="2">Uncharacterized protein LOC106820314</fullName>
    </submittedName>
</protein>